<dbReference type="PROSITE" id="PS50157">
    <property type="entry name" value="ZINC_FINGER_C2H2_2"/>
    <property type="match status" value="1"/>
</dbReference>
<evidence type="ECO:0000256" key="1">
    <source>
        <dbReference type="PROSITE-ProRule" id="PRU00042"/>
    </source>
</evidence>
<sequence length="456" mass="48695">MSNENLAFSFLTGHPADEHNRERAVEYSAWLIDSENASTINQTSDATSYNAGPSQPTLQWVDVQNPDPFSDFGIVDFDTLFAICSGASQETPAQDPQPATGHVTATIELNQNQNSHFPGFDSVVPHTPGTSEFSKKPLGHNTPTPEDALGLTGNDTQNDGLLMGAFPTDFGTHNGIPSTIASSQVFPYPMDLDSNVSDLQNAYHSMGLPSAHFPNDAHISTSFRPLSAPVDTPASAGVTDGQGLQAPLNSTTLSVYSALLSMSNPFPVDTPAWNPSTTATYSAPMSSLPTYSAATSMSNPFSAAAPALPARSAASRARRNRNAQRNAGPAADGSSPPSLRDPFMGTLVTQGGVFGDFAFTCSWFGCNYTLTSTSGTPAEDAAFQRLVNLHITEHAKELSADKDRRYGARAIIRHLCKEYKAIRFACTVAGCTASFSRPDRITKHIRDWHGNQDATL</sequence>
<reference evidence="4" key="1">
    <citation type="submission" date="2020-07" db="EMBL/GenBank/DDBJ databases">
        <authorList>
            <person name="Nieuwenhuis M."/>
            <person name="Van De Peppel L.J.J."/>
        </authorList>
    </citation>
    <scope>NUCLEOTIDE SEQUENCE</scope>
    <source>
        <strain evidence="4">AP01</strain>
        <tissue evidence="4">Mycelium</tissue>
    </source>
</reference>
<reference evidence="4" key="2">
    <citation type="submission" date="2021-10" db="EMBL/GenBank/DDBJ databases">
        <title>Phylogenomics reveals ancestral predisposition of the termite-cultivated fungus Termitomyces towards a domesticated lifestyle.</title>
        <authorList>
            <person name="Auxier B."/>
            <person name="Grum-Grzhimaylo A."/>
            <person name="Cardenas M.E."/>
            <person name="Lodge J.D."/>
            <person name="Laessoe T."/>
            <person name="Pedersen O."/>
            <person name="Smith M.E."/>
            <person name="Kuyper T.W."/>
            <person name="Franco-Molano E.A."/>
            <person name="Baroni T.J."/>
            <person name="Aanen D.K."/>
        </authorList>
    </citation>
    <scope>NUCLEOTIDE SEQUENCE</scope>
    <source>
        <strain evidence="4">AP01</strain>
        <tissue evidence="4">Mycelium</tissue>
    </source>
</reference>
<evidence type="ECO:0000313" key="5">
    <source>
        <dbReference type="Proteomes" id="UP000775547"/>
    </source>
</evidence>
<dbReference type="InterPro" id="IPR013087">
    <property type="entry name" value="Znf_C2H2_type"/>
</dbReference>
<organism evidence="4 5">
    <name type="scientific">Asterophora parasitica</name>
    <dbReference type="NCBI Taxonomy" id="117018"/>
    <lineage>
        <taxon>Eukaryota</taxon>
        <taxon>Fungi</taxon>
        <taxon>Dikarya</taxon>
        <taxon>Basidiomycota</taxon>
        <taxon>Agaricomycotina</taxon>
        <taxon>Agaricomycetes</taxon>
        <taxon>Agaricomycetidae</taxon>
        <taxon>Agaricales</taxon>
        <taxon>Tricholomatineae</taxon>
        <taxon>Lyophyllaceae</taxon>
        <taxon>Asterophora</taxon>
    </lineage>
</organism>
<dbReference type="EMBL" id="JABCKV010000205">
    <property type="protein sequence ID" value="KAG5642219.1"/>
    <property type="molecule type" value="Genomic_DNA"/>
</dbReference>
<dbReference type="Gene3D" id="3.30.160.60">
    <property type="entry name" value="Classic Zinc Finger"/>
    <property type="match status" value="1"/>
</dbReference>
<feature type="region of interest" description="Disordered" evidence="2">
    <location>
        <begin position="309"/>
        <end position="342"/>
    </location>
</feature>
<evidence type="ECO:0000313" key="4">
    <source>
        <dbReference type="EMBL" id="KAG5642219.1"/>
    </source>
</evidence>
<evidence type="ECO:0000259" key="3">
    <source>
        <dbReference type="PROSITE" id="PS50157"/>
    </source>
</evidence>
<accession>A0A9P7G1K9</accession>
<dbReference type="AlphaFoldDB" id="A0A9P7G1K9"/>
<dbReference type="Proteomes" id="UP000775547">
    <property type="component" value="Unassembled WGS sequence"/>
</dbReference>
<protein>
    <recommendedName>
        <fullName evidence="3">C2H2-type domain-containing protein</fullName>
    </recommendedName>
</protein>
<proteinExistence type="predicted"/>
<dbReference type="PROSITE" id="PS00028">
    <property type="entry name" value="ZINC_FINGER_C2H2_1"/>
    <property type="match status" value="1"/>
</dbReference>
<feature type="domain" description="C2H2-type" evidence="3">
    <location>
        <begin position="424"/>
        <end position="454"/>
    </location>
</feature>
<evidence type="ECO:0000256" key="2">
    <source>
        <dbReference type="SAM" id="MobiDB-lite"/>
    </source>
</evidence>
<gene>
    <name evidence="4" type="ORF">DXG03_003388</name>
</gene>
<keyword evidence="1" id="KW-0863">Zinc-finger</keyword>
<dbReference type="GO" id="GO:0008270">
    <property type="term" value="F:zinc ion binding"/>
    <property type="evidence" value="ECO:0007669"/>
    <property type="project" value="UniProtKB-KW"/>
</dbReference>
<keyword evidence="1" id="KW-0479">Metal-binding</keyword>
<keyword evidence="5" id="KW-1185">Reference proteome</keyword>
<name>A0A9P7G1K9_9AGAR</name>
<keyword evidence="1" id="KW-0862">Zinc</keyword>
<comment type="caution">
    <text evidence="4">The sequence shown here is derived from an EMBL/GenBank/DDBJ whole genome shotgun (WGS) entry which is preliminary data.</text>
</comment>